<accession>A0A0H4IX01</accession>
<dbReference type="CDD" id="cd07079">
    <property type="entry name" value="ALDH_F18-19_ProA-GPR"/>
    <property type="match status" value="1"/>
</dbReference>
<dbReference type="NCBIfam" id="TIGR00407">
    <property type="entry name" value="proA"/>
    <property type="match status" value="1"/>
</dbReference>
<dbReference type="Gene3D" id="3.40.309.10">
    <property type="entry name" value="Aldehyde Dehydrogenase, Chain A, domain 2"/>
    <property type="match status" value="1"/>
</dbReference>
<evidence type="ECO:0000259" key="8">
    <source>
        <dbReference type="Pfam" id="PF00171"/>
    </source>
</evidence>
<evidence type="ECO:0000256" key="6">
    <source>
        <dbReference type="ARBA" id="ARBA00049024"/>
    </source>
</evidence>
<organism evidence="9 10">
    <name type="scientific">Methylophilales bacterium MBRS-H7</name>
    <dbReference type="NCBI Taxonomy" id="1623450"/>
    <lineage>
        <taxon>Bacteria</taxon>
        <taxon>Pseudomonadati</taxon>
        <taxon>Pseudomonadota</taxon>
        <taxon>Betaproteobacteria</taxon>
        <taxon>Nitrosomonadales</taxon>
        <taxon>OM43 clade</taxon>
    </lineage>
</organism>
<feature type="domain" description="Aldehyde dehydrogenase" evidence="8">
    <location>
        <begin position="95"/>
        <end position="286"/>
    </location>
</feature>
<dbReference type="OrthoDB" id="9809970at2"/>
<dbReference type="InterPro" id="IPR015590">
    <property type="entry name" value="Aldehyde_DH_dom"/>
</dbReference>
<keyword evidence="3 7" id="KW-0641">Proline biosynthesis</keyword>
<keyword evidence="5 7" id="KW-0560">Oxidoreductase</keyword>
<dbReference type="InterPro" id="IPR016162">
    <property type="entry name" value="Ald_DH_N"/>
</dbReference>
<dbReference type="EMBL" id="CP011002">
    <property type="protein sequence ID" value="AKO65501.1"/>
    <property type="molecule type" value="Genomic_DNA"/>
</dbReference>
<dbReference type="PANTHER" id="PTHR11063:SF8">
    <property type="entry name" value="DELTA-1-PYRROLINE-5-CARBOXYLATE SYNTHASE"/>
    <property type="match status" value="1"/>
</dbReference>
<evidence type="ECO:0000313" key="10">
    <source>
        <dbReference type="Proteomes" id="UP000066549"/>
    </source>
</evidence>
<evidence type="ECO:0000256" key="5">
    <source>
        <dbReference type="ARBA" id="ARBA00023002"/>
    </source>
</evidence>
<dbReference type="UniPathway" id="UPA00098">
    <property type="reaction ID" value="UER00360"/>
</dbReference>
<dbReference type="GO" id="GO:0055129">
    <property type="term" value="P:L-proline biosynthetic process"/>
    <property type="evidence" value="ECO:0007669"/>
    <property type="project" value="UniProtKB-UniRule"/>
</dbReference>
<gene>
    <name evidence="7" type="primary">proA</name>
    <name evidence="9" type="ORF">VI33_01720</name>
</gene>
<dbReference type="FunFam" id="3.40.309.10:FF:000006">
    <property type="entry name" value="Gamma-glutamyl phosphate reductase"/>
    <property type="match status" value="1"/>
</dbReference>
<proteinExistence type="inferred from homology"/>
<comment type="similarity">
    <text evidence="7">Belongs to the gamma-glutamyl phosphate reductase family.</text>
</comment>
<evidence type="ECO:0000256" key="1">
    <source>
        <dbReference type="ARBA" id="ARBA00004985"/>
    </source>
</evidence>
<dbReference type="PIRSF" id="PIRSF000151">
    <property type="entry name" value="GPR"/>
    <property type="match status" value="1"/>
</dbReference>
<dbReference type="Proteomes" id="UP000066549">
    <property type="component" value="Chromosome"/>
</dbReference>
<name>A0A0H4IX01_9PROT</name>
<evidence type="ECO:0000313" key="9">
    <source>
        <dbReference type="EMBL" id="AKO65501.1"/>
    </source>
</evidence>
<dbReference type="GO" id="GO:0050661">
    <property type="term" value="F:NADP binding"/>
    <property type="evidence" value="ECO:0007669"/>
    <property type="project" value="InterPro"/>
</dbReference>
<comment type="function">
    <text evidence="7">Catalyzes the NADPH-dependent reduction of L-glutamate 5-phosphate into L-glutamate 5-semialdehyde and phosphate. The product spontaneously undergoes cyclization to form 1-pyrroline-5-carboxylate.</text>
</comment>
<dbReference type="PANTHER" id="PTHR11063">
    <property type="entry name" value="GLUTAMATE SEMIALDEHYDE DEHYDROGENASE"/>
    <property type="match status" value="1"/>
</dbReference>
<dbReference type="InterPro" id="IPR016163">
    <property type="entry name" value="Ald_DH_C"/>
</dbReference>
<dbReference type="GO" id="GO:0004350">
    <property type="term" value="F:glutamate-5-semialdehyde dehydrogenase activity"/>
    <property type="evidence" value="ECO:0007669"/>
    <property type="project" value="UniProtKB-UniRule"/>
</dbReference>
<sequence length="416" mass="45821">MDKYLKNLLINAKTDSASIANASSLSKNEFLLHLEKQLMSNKTKIISENKKDLSLAKKNDLDPAFIDRLVINGKTLDSMCEGLRNIHSLNDPIGNIENINVRPNGLKIGKMRVPLGVILIIYESRPNVTIDVAALAVKSGNSVILRGGSEALHSNLFLGKLIQKALQLAKLPPNAVQIVNKTDRSLVADLITVKDYIDVIIPRGGKGLIKNISDNAKIPVIKHLDGNCHIYVDEFASINQAINIVENSKTQRYGTCNTLESLVVHKSIADQFLKKIASKFKKHKVEIRGCNETCKILTNITKATSEDFFEEYLAPIISIKIVHSLKAGIDFINKHSSKHTEAIITENYTHAQTFLKLIDSSSVMVNTSTRFADGFEYGLGAEVGISTDKFHARGPVGLEGLTSEKYIVYGEGQTRS</sequence>
<evidence type="ECO:0000256" key="4">
    <source>
        <dbReference type="ARBA" id="ARBA00022857"/>
    </source>
</evidence>
<protein>
    <recommendedName>
        <fullName evidence="7">Gamma-glutamyl phosphate reductase</fullName>
        <shortName evidence="7">GPR</shortName>
        <ecNumber evidence="7">1.2.1.41</ecNumber>
    </recommendedName>
    <alternativeName>
        <fullName evidence="7">Glutamate-5-semialdehyde dehydrogenase</fullName>
    </alternativeName>
    <alternativeName>
        <fullName evidence="7">Glutamyl-gamma-semialdehyde dehydrogenase</fullName>
        <shortName evidence="7">GSA dehydrogenase</shortName>
    </alternativeName>
</protein>
<reference evidence="9 10" key="1">
    <citation type="submission" date="2015-03" db="EMBL/GenBank/DDBJ databases">
        <title>Comparative analysis of the OM43 clade including a novel species from Red Sea uncovers genomic and metabolic diversity among marine methylotrophs.</title>
        <authorList>
            <person name="Jimenez-Infante F."/>
            <person name="Ngugi D.K."/>
            <person name="Vinu M."/>
            <person name="Alam I."/>
            <person name="Kamau A."/>
            <person name="Blom J."/>
            <person name="Bajic V.B."/>
            <person name="Stingl U."/>
        </authorList>
    </citation>
    <scope>NUCLEOTIDE SEQUENCE [LARGE SCALE GENOMIC DNA]</scope>
    <source>
        <strain evidence="9 10">MBRSH7</strain>
    </source>
</reference>
<dbReference type="InterPro" id="IPR016161">
    <property type="entry name" value="Ald_DH/histidinol_DH"/>
</dbReference>
<dbReference type="AlphaFoldDB" id="A0A0H4IX01"/>
<dbReference type="Gene3D" id="3.40.605.10">
    <property type="entry name" value="Aldehyde Dehydrogenase, Chain A, domain 1"/>
    <property type="match status" value="1"/>
</dbReference>
<dbReference type="PATRIC" id="fig|1623450.3.peg.342"/>
<dbReference type="InterPro" id="IPR000965">
    <property type="entry name" value="GPR_dom"/>
</dbReference>
<evidence type="ECO:0000256" key="2">
    <source>
        <dbReference type="ARBA" id="ARBA00022605"/>
    </source>
</evidence>
<comment type="catalytic activity">
    <reaction evidence="6 7">
        <text>L-glutamate 5-semialdehyde + phosphate + NADP(+) = L-glutamyl 5-phosphate + NADPH + H(+)</text>
        <dbReference type="Rhea" id="RHEA:19541"/>
        <dbReference type="ChEBI" id="CHEBI:15378"/>
        <dbReference type="ChEBI" id="CHEBI:43474"/>
        <dbReference type="ChEBI" id="CHEBI:57783"/>
        <dbReference type="ChEBI" id="CHEBI:58066"/>
        <dbReference type="ChEBI" id="CHEBI:58274"/>
        <dbReference type="ChEBI" id="CHEBI:58349"/>
        <dbReference type="EC" id="1.2.1.41"/>
    </reaction>
</comment>
<dbReference type="Pfam" id="PF00171">
    <property type="entry name" value="Aldedh"/>
    <property type="match status" value="1"/>
</dbReference>
<comment type="subcellular location">
    <subcellularLocation>
        <location evidence="7">Cytoplasm</location>
    </subcellularLocation>
</comment>
<dbReference type="InterPro" id="IPR012134">
    <property type="entry name" value="Glu-5-SA_DH"/>
</dbReference>
<keyword evidence="4 7" id="KW-0521">NADP</keyword>
<dbReference type="GO" id="GO:0005737">
    <property type="term" value="C:cytoplasm"/>
    <property type="evidence" value="ECO:0007669"/>
    <property type="project" value="UniProtKB-SubCell"/>
</dbReference>
<evidence type="ECO:0000256" key="3">
    <source>
        <dbReference type="ARBA" id="ARBA00022650"/>
    </source>
</evidence>
<keyword evidence="10" id="KW-1185">Reference proteome</keyword>
<dbReference type="EC" id="1.2.1.41" evidence="7"/>
<dbReference type="NCBIfam" id="NF001221">
    <property type="entry name" value="PRK00197.1"/>
    <property type="match status" value="1"/>
</dbReference>
<evidence type="ECO:0000256" key="7">
    <source>
        <dbReference type="HAMAP-Rule" id="MF_00412"/>
    </source>
</evidence>
<keyword evidence="2 7" id="KW-0028">Amino-acid biosynthesis</keyword>
<comment type="pathway">
    <text evidence="1 7">Amino-acid biosynthesis; L-proline biosynthesis; L-glutamate 5-semialdehyde from L-glutamate: step 2/2.</text>
</comment>
<keyword evidence="7" id="KW-0963">Cytoplasm</keyword>
<dbReference type="SUPFAM" id="SSF53720">
    <property type="entry name" value="ALDH-like"/>
    <property type="match status" value="1"/>
</dbReference>
<dbReference type="HAMAP" id="MF_00412">
    <property type="entry name" value="ProA"/>
    <property type="match status" value="1"/>
</dbReference>